<keyword evidence="1" id="KW-0812">Transmembrane</keyword>
<dbReference type="EMBL" id="JBHSXM010000001">
    <property type="protein sequence ID" value="MFC6836768.1"/>
    <property type="molecule type" value="Genomic_DNA"/>
</dbReference>
<name>A0ABD5U8S9_9EURY</name>
<dbReference type="Proteomes" id="UP001596406">
    <property type="component" value="Unassembled WGS sequence"/>
</dbReference>
<evidence type="ECO:0000256" key="1">
    <source>
        <dbReference type="SAM" id="Phobius"/>
    </source>
</evidence>
<organism evidence="3 4">
    <name type="scientific">Halomarina ordinaria</name>
    <dbReference type="NCBI Taxonomy" id="3033939"/>
    <lineage>
        <taxon>Archaea</taxon>
        <taxon>Methanobacteriati</taxon>
        <taxon>Methanobacteriota</taxon>
        <taxon>Stenosarchaea group</taxon>
        <taxon>Halobacteria</taxon>
        <taxon>Halobacteriales</taxon>
        <taxon>Natronomonadaceae</taxon>
        <taxon>Halomarina</taxon>
    </lineage>
</organism>
<feature type="transmembrane region" description="Helical" evidence="1">
    <location>
        <begin position="136"/>
        <end position="162"/>
    </location>
</feature>
<evidence type="ECO:0000313" key="3">
    <source>
        <dbReference type="EMBL" id="MFC6836768.1"/>
    </source>
</evidence>
<dbReference type="InterPro" id="IPR058486">
    <property type="entry name" value="DUF8173"/>
</dbReference>
<keyword evidence="1" id="KW-1133">Transmembrane helix</keyword>
<feature type="transmembrane region" description="Helical" evidence="1">
    <location>
        <begin position="40"/>
        <end position="61"/>
    </location>
</feature>
<feature type="transmembrane region" description="Helical" evidence="1">
    <location>
        <begin position="106"/>
        <end position="124"/>
    </location>
</feature>
<feature type="domain" description="DUF8173" evidence="2">
    <location>
        <begin position="9"/>
        <end position="176"/>
    </location>
</feature>
<reference evidence="3 4" key="1">
    <citation type="journal article" date="2019" name="Int. J. Syst. Evol. Microbiol.">
        <title>The Global Catalogue of Microorganisms (GCM) 10K type strain sequencing project: providing services to taxonomists for standard genome sequencing and annotation.</title>
        <authorList>
            <consortium name="The Broad Institute Genomics Platform"/>
            <consortium name="The Broad Institute Genome Sequencing Center for Infectious Disease"/>
            <person name="Wu L."/>
            <person name="Ma J."/>
        </authorList>
    </citation>
    <scope>NUCLEOTIDE SEQUENCE [LARGE SCALE GENOMIC DNA]</scope>
    <source>
        <strain evidence="3 4">PSRA2</strain>
    </source>
</reference>
<dbReference type="Pfam" id="PF26514">
    <property type="entry name" value="DUF8173"/>
    <property type="match status" value="1"/>
</dbReference>
<protein>
    <recommendedName>
        <fullName evidence="2">DUF8173 domain-containing protein</fullName>
    </recommendedName>
</protein>
<keyword evidence="4" id="KW-1185">Reference proteome</keyword>
<gene>
    <name evidence="3" type="ORF">ACFQHK_09615</name>
</gene>
<sequence length="188" mass="18861">MSSRSPARPRRHRIVASLLLVPLFAAPAAAQRPFDTGTTVGVEAAVASLVALVVGGGLLAFAPTYTGRTTRRITEDPGETFVYGVGLGVAVVVLVVVLVLTVVGSLLVIPLAVVVAVAGTLGYLAAGRVVTDSRPLVLLVAVFLAVAVAVVPLLGGLLGFVLSSLGMGAAYLDYRDDGASTGDGTPGG</sequence>
<comment type="caution">
    <text evidence="3">The sequence shown here is derived from an EMBL/GenBank/DDBJ whole genome shotgun (WGS) entry which is preliminary data.</text>
</comment>
<evidence type="ECO:0000313" key="4">
    <source>
        <dbReference type="Proteomes" id="UP001596406"/>
    </source>
</evidence>
<dbReference type="RefSeq" id="WP_304448446.1">
    <property type="nucleotide sequence ID" value="NZ_JARRAH010000001.1"/>
</dbReference>
<proteinExistence type="predicted"/>
<dbReference type="AlphaFoldDB" id="A0ABD5U8S9"/>
<accession>A0ABD5U8S9</accession>
<keyword evidence="1" id="KW-0472">Membrane</keyword>
<feature type="transmembrane region" description="Helical" evidence="1">
    <location>
        <begin position="81"/>
        <end position="100"/>
    </location>
</feature>
<evidence type="ECO:0000259" key="2">
    <source>
        <dbReference type="Pfam" id="PF26514"/>
    </source>
</evidence>